<evidence type="ECO:0000256" key="4">
    <source>
        <dbReference type="ARBA" id="ARBA00023136"/>
    </source>
</evidence>
<evidence type="ECO:0000256" key="5">
    <source>
        <dbReference type="SAM" id="Phobius"/>
    </source>
</evidence>
<keyword evidence="3 5" id="KW-1133">Transmembrane helix</keyword>
<evidence type="ECO:0000313" key="8">
    <source>
        <dbReference type="Proteomes" id="UP000189627"/>
    </source>
</evidence>
<dbReference type="Pfam" id="PF07690">
    <property type="entry name" value="MFS_1"/>
    <property type="match status" value="1"/>
</dbReference>
<evidence type="ECO:0000259" key="6">
    <source>
        <dbReference type="PROSITE" id="PS50850"/>
    </source>
</evidence>
<evidence type="ECO:0000256" key="3">
    <source>
        <dbReference type="ARBA" id="ARBA00022989"/>
    </source>
</evidence>
<feature type="transmembrane region" description="Helical" evidence="5">
    <location>
        <begin position="115"/>
        <end position="136"/>
    </location>
</feature>
<feature type="transmembrane region" description="Helical" evidence="5">
    <location>
        <begin position="90"/>
        <end position="109"/>
    </location>
</feature>
<evidence type="ECO:0000256" key="1">
    <source>
        <dbReference type="ARBA" id="ARBA00004141"/>
    </source>
</evidence>
<dbReference type="Proteomes" id="UP000189627">
    <property type="component" value="Chromosome 2"/>
</dbReference>
<sequence length="458" mass="47902">MLAHPINVRSLINERPMSRFQIRTLILCFLVLVTDGYDTVVLGFIGPSLKAHFGASPAQLAPLFGAGFFGLAVGSFLFGPLADRFGRKTVLMITVVLFGILSLVSAWAASLETLIALRFLTGLGLGGAMPNAYTLAVEYCPDRFRSTLVAPLGCGISAGGVLGGLIAPHMISAFGWQSMLILGGALPLLLAVVLWWGLPESVRYLVAKGRQEEARSIVQRIDAGYPGGAQLALDEEAAKGFPVSQLLRPGLRGGTVLLWITAFMALLVVYFLGNWLTMLVQETGVSFSLASRMTALYLTGNALGAVLLGFLMDRMNPQYVVAGAFLCAAISLASLGQLTSVPAIAVVALLITGVGTGGAMTGTSILSAGFYPTASRATGVAWTLGMGRVGSIVGSMVGGAMLAAHWAPTVMFVAVSIPVAVAALSVFCLAIFRRRHGQESIAHLPREAASARETASEA</sequence>
<evidence type="ECO:0000256" key="2">
    <source>
        <dbReference type="ARBA" id="ARBA00022692"/>
    </source>
</evidence>
<dbReference type="InterPro" id="IPR005829">
    <property type="entry name" value="Sugar_transporter_CS"/>
</dbReference>
<dbReference type="CDD" id="cd17365">
    <property type="entry name" value="MFS_PcaK_like"/>
    <property type="match status" value="1"/>
</dbReference>
<dbReference type="Gene3D" id="1.20.1250.20">
    <property type="entry name" value="MFS general substrate transporter like domains"/>
    <property type="match status" value="1"/>
</dbReference>
<feature type="transmembrane region" description="Helical" evidence="5">
    <location>
        <begin position="410"/>
        <end position="432"/>
    </location>
</feature>
<feature type="transmembrane region" description="Helical" evidence="5">
    <location>
        <begin position="179"/>
        <end position="198"/>
    </location>
</feature>
<dbReference type="KEGG" id="cuh:BJN34_30615"/>
<comment type="subcellular location">
    <subcellularLocation>
        <location evidence="1">Membrane</location>
        <topology evidence="1">Multi-pass membrane protein</topology>
    </subcellularLocation>
</comment>
<feature type="transmembrane region" description="Helical" evidence="5">
    <location>
        <begin position="319"/>
        <end position="338"/>
    </location>
</feature>
<feature type="transmembrane region" description="Helical" evidence="5">
    <location>
        <begin position="380"/>
        <end position="404"/>
    </location>
</feature>
<proteinExistence type="predicted"/>
<dbReference type="OrthoDB" id="7066727at2"/>
<name>A0A1U9UZS6_CUPNE</name>
<dbReference type="RefSeq" id="WP_078200511.1">
    <property type="nucleotide sequence ID" value="NZ_CP017758.1"/>
</dbReference>
<dbReference type="SUPFAM" id="SSF103473">
    <property type="entry name" value="MFS general substrate transporter"/>
    <property type="match status" value="1"/>
</dbReference>
<dbReference type="AlphaFoldDB" id="A0A1U9UZS6"/>
<reference evidence="8" key="1">
    <citation type="submission" date="2017-02" db="EMBL/GenBank/DDBJ databases">
        <title>Complete genome sequence of Cupriavidus necator strain NH9, a 3-chlorobenzoate degrader.</title>
        <authorList>
            <person name="Moriuchi R."/>
            <person name="Dohra H."/>
            <person name="Ogawa N."/>
        </authorList>
    </citation>
    <scope>NUCLEOTIDE SEQUENCE [LARGE SCALE GENOMIC DNA]</scope>
    <source>
        <strain evidence="8">NH9</strain>
    </source>
</reference>
<dbReference type="PANTHER" id="PTHR23508">
    <property type="entry name" value="CARBOXYLIC ACID TRANSPORTER PROTEIN HOMOLOG"/>
    <property type="match status" value="1"/>
</dbReference>
<feature type="transmembrane region" description="Helical" evidence="5">
    <location>
        <begin position="256"/>
        <end position="273"/>
    </location>
</feature>
<accession>A0A1U9UZS6</accession>
<dbReference type="GO" id="GO:0046943">
    <property type="term" value="F:carboxylic acid transmembrane transporter activity"/>
    <property type="evidence" value="ECO:0007669"/>
    <property type="project" value="TreeGrafter"/>
</dbReference>
<protein>
    <submittedName>
        <fullName evidence="7">MFS transporter</fullName>
    </submittedName>
</protein>
<keyword evidence="2 5" id="KW-0812">Transmembrane</keyword>
<feature type="transmembrane region" description="Helical" evidence="5">
    <location>
        <begin position="344"/>
        <end position="368"/>
    </location>
</feature>
<feature type="domain" description="Major facilitator superfamily (MFS) profile" evidence="6">
    <location>
        <begin position="24"/>
        <end position="434"/>
    </location>
</feature>
<dbReference type="EMBL" id="CP017758">
    <property type="protein sequence ID" value="AQV98226.1"/>
    <property type="molecule type" value="Genomic_DNA"/>
</dbReference>
<dbReference type="PROSITE" id="PS50850">
    <property type="entry name" value="MFS"/>
    <property type="match status" value="1"/>
</dbReference>
<organism evidence="7 8">
    <name type="scientific">Cupriavidus necator</name>
    <name type="common">Alcaligenes eutrophus</name>
    <name type="synonym">Ralstonia eutropha</name>
    <dbReference type="NCBI Taxonomy" id="106590"/>
    <lineage>
        <taxon>Bacteria</taxon>
        <taxon>Pseudomonadati</taxon>
        <taxon>Pseudomonadota</taxon>
        <taxon>Betaproteobacteria</taxon>
        <taxon>Burkholderiales</taxon>
        <taxon>Burkholderiaceae</taxon>
        <taxon>Cupriavidus</taxon>
    </lineage>
</organism>
<dbReference type="GO" id="GO:0005886">
    <property type="term" value="C:plasma membrane"/>
    <property type="evidence" value="ECO:0007669"/>
    <property type="project" value="TreeGrafter"/>
</dbReference>
<gene>
    <name evidence="7" type="ORF">BJN34_30615</name>
</gene>
<dbReference type="InterPro" id="IPR036259">
    <property type="entry name" value="MFS_trans_sf"/>
</dbReference>
<feature type="transmembrane region" description="Helical" evidence="5">
    <location>
        <begin position="293"/>
        <end position="312"/>
    </location>
</feature>
<dbReference type="InterPro" id="IPR011701">
    <property type="entry name" value="MFS"/>
</dbReference>
<dbReference type="PANTHER" id="PTHR23508:SF10">
    <property type="entry name" value="CARBOXYLIC ACID TRANSPORTER PROTEIN HOMOLOG"/>
    <property type="match status" value="1"/>
</dbReference>
<feature type="transmembrane region" description="Helical" evidence="5">
    <location>
        <begin position="60"/>
        <end position="78"/>
    </location>
</feature>
<feature type="transmembrane region" description="Helical" evidence="5">
    <location>
        <begin position="148"/>
        <end position="167"/>
    </location>
</feature>
<dbReference type="InterPro" id="IPR020846">
    <property type="entry name" value="MFS_dom"/>
</dbReference>
<keyword evidence="4 5" id="KW-0472">Membrane</keyword>
<evidence type="ECO:0000313" key="7">
    <source>
        <dbReference type="EMBL" id="AQV98226.1"/>
    </source>
</evidence>
<dbReference type="PROSITE" id="PS00217">
    <property type="entry name" value="SUGAR_TRANSPORT_2"/>
    <property type="match status" value="1"/>
</dbReference>